<sequence length="338" mass="38373">MKSNYLIVLLALLASGFMGCSDDDSYDWFGEHEKEKEKLAEYVKDKSPKQFFEYEGSIGGKNFVANAYVFNYKENGMTAGNGDFVLYNYVRKTLDGTVLDTSDKYLAVGVDVTPLVALGGPIYMFMKEDENELNPMADVFAYIPEGTKAEALYSSLTPGFFGNTTYSYYEYTVEKVIKDMSLLAYENKLIENFLESVKDEIQEQPIQLPLNEESGKDTITQVAKIHVETDKQQVELTDSVTIHYDAYILDEINDKFRAITEMKDDEKVTLYVPNLIEGFKRGVVKLKVDEEAYILVPSGMGYGYNGVKSYEGQYLIPPYATLLYKVKVIFTKKNPQKD</sequence>
<keyword evidence="3 4" id="KW-0697">Rotamase</keyword>
<evidence type="ECO:0000256" key="4">
    <source>
        <dbReference type="PROSITE-ProRule" id="PRU00277"/>
    </source>
</evidence>
<dbReference type="AlphaFoldDB" id="A0A3Q9IRJ3"/>
<dbReference type="InterPro" id="IPR046357">
    <property type="entry name" value="PPIase_dom_sf"/>
</dbReference>
<evidence type="ECO:0000313" key="8">
    <source>
        <dbReference type="Proteomes" id="UP000270673"/>
    </source>
</evidence>
<gene>
    <name evidence="7" type="ORF">D8S85_07020</name>
</gene>
<dbReference type="PROSITE" id="PS50059">
    <property type="entry name" value="FKBP_PPIASE"/>
    <property type="match status" value="1"/>
</dbReference>
<keyword evidence="4" id="KW-0413">Isomerase</keyword>
<evidence type="ECO:0000256" key="1">
    <source>
        <dbReference type="ARBA" id="ARBA00000971"/>
    </source>
</evidence>
<name>A0A3Q9IRJ3_9BACT</name>
<accession>A0A3Q9IRJ3</accession>
<dbReference type="OrthoDB" id="979394at2"/>
<keyword evidence="5" id="KW-0732">Signal</keyword>
<comment type="catalytic activity">
    <reaction evidence="1 4">
        <text>[protein]-peptidylproline (omega=180) = [protein]-peptidylproline (omega=0)</text>
        <dbReference type="Rhea" id="RHEA:16237"/>
        <dbReference type="Rhea" id="RHEA-COMP:10747"/>
        <dbReference type="Rhea" id="RHEA-COMP:10748"/>
        <dbReference type="ChEBI" id="CHEBI:83833"/>
        <dbReference type="ChEBI" id="CHEBI:83834"/>
        <dbReference type="EC" id="5.2.1.8"/>
    </reaction>
</comment>
<dbReference type="GO" id="GO:0003755">
    <property type="term" value="F:peptidyl-prolyl cis-trans isomerase activity"/>
    <property type="evidence" value="ECO:0007669"/>
    <property type="project" value="UniProtKB-KW"/>
</dbReference>
<feature type="signal peptide" evidence="5">
    <location>
        <begin position="1"/>
        <end position="20"/>
    </location>
</feature>
<feature type="domain" description="PPIase FKBP-type" evidence="6">
    <location>
        <begin position="237"/>
        <end position="332"/>
    </location>
</feature>
<evidence type="ECO:0000256" key="2">
    <source>
        <dbReference type="ARBA" id="ARBA00013194"/>
    </source>
</evidence>
<dbReference type="EC" id="5.2.1.8" evidence="2 4"/>
<protein>
    <recommendedName>
        <fullName evidence="2 4">peptidylprolyl isomerase</fullName>
        <ecNumber evidence="2 4">5.2.1.8</ecNumber>
    </recommendedName>
</protein>
<dbReference type="Gene3D" id="3.10.50.40">
    <property type="match status" value="1"/>
</dbReference>
<dbReference type="EMBL" id="CP032819">
    <property type="protein sequence ID" value="AZS29337.1"/>
    <property type="molecule type" value="Genomic_DNA"/>
</dbReference>
<evidence type="ECO:0000313" key="7">
    <source>
        <dbReference type="EMBL" id="AZS29337.1"/>
    </source>
</evidence>
<evidence type="ECO:0000259" key="6">
    <source>
        <dbReference type="PROSITE" id="PS50059"/>
    </source>
</evidence>
<reference evidence="7 8" key="1">
    <citation type="submission" date="2018-10" db="EMBL/GenBank/DDBJ databases">
        <title>Butyricimonas faecalis sp. nov., isolated from human faeces and emended description of the genus Butyricimonas.</title>
        <authorList>
            <person name="Le Roy T."/>
            <person name="Van der Smissen P."/>
            <person name="Paquot A."/>
            <person name="Delzenne N."/>
            <person name="Muccioli G."/>
            <person name="Collet J.-F."/>
            <person name="Cani P.D."/>
        </authorList>
    </citation>
    <scope>NUCLEOTIDE SEQUENCE [LARGE SCALE GENOMIC DNA]</scope>
    <source>
        <strain evidence="7 8">H184</strain>
    </source>
</reference>
<dbReference type="PROSITE" id="PS51257">
    <property type="entry name" value="PROKAR_LIPOPROTEIN"/>
    <property type="match status" value="1"/>
</dbReference>
<dbReference type="SUPFAM" id="SSF54534">
    <property type="entry name" value="FKBP-like"/>
    <property type="match status" value="2"/>
</dbReference>
<proteinExistence type="predicted"/>
<evidence type="ECO:0000256" key="3">
    <source>
        <dbReference type="ARBA" id="ARBA00023110"/>
    </source>
</evidence>
<feature type="chain" id="PRO_5018760753" description="peptidylprolyl isomerase" evidence="5">
    <location>
        <begin position="21"/>
        <end position="338"/>
    </location>
</feature>
<dbReference type="Proteomes" id="UP000270673">
    <property type="component" value="Chromosome"/>
</dbReference>
<dbReference type="Pfam" id="PF00254">
    <property type="entry name" value="FKBP_C"/>
    <property type="match status" value="1"/>
</dbReference>
<dbReference type="KEGG" id="buy:D8S85_07020"/>
<dbReference type="InterPro" id="IPR001179">
    <property type="entry name" value="PPIase_FKBP_dom"/>
</dbReference>
<organism evidence="7 8">
    <name type="scientific">Butyricimonas faecalis</name>
    <dbReference type="NCBI Taxonomy" id="2093856"/>
    <lineage>
        <taxon>Bacteria</taxon>
        <taxon>Pseudomonadati</taxon>
        <taxon>Bacteroidota</taxon>
        <taxon>Bacteroidia</taxon>
        <taxon>Bacteroidales</taxon>
        <taxon>Odoribacteraceae</taxon>
        <taxon>Butyricimonas</taxon>
    </lineage>
</organism>
<dbReference type="RefSeq" id="WP_106480083.1">
    <property type="nucleotide sequence ID" value="NZ_CP032819.1"/>
</dbReference>
<keyword evidence="8" id="KW-1185">Reference proteome</keyword>
<evidence type="ECO:0000256" key="5">
    <source>
        <dbReference type="SAM" id="SignalP"/>
    </source>
</evidence>